<evidence type="ECO:0000313" key="4">
    <source>
        <dbReference type="Proteomes" id="UP000238882"/>
    </source>
</evidence>
<feature type="domain" description="Helicase HerA-like C-terminal" evidence="2">
    <location>
        <begin position="35"/>
        <end position="502"/>
    </location>
</feature>
<evidence type="ECO:0000259" key="2">
    <source>
        <dbReference type="Pfam" id="PF05872"/>
    </source>
</evidence>
<evidence type="ECO:0000313" key="3">
    <source>
        <dbReference type="EMBL" id="PQJ78432.1"/>
    </source>
</evidence>
<dbReference type="InterPro" id="IPR033186">
    <property type="entry name" value="HerA_C"/>
</dbReference>
<evidence type="ECO:0000256" key="1">
    <source>
        <dbReference type="SAM" id="MobiDB-lite"/>
    </source>
</evidence>
<dbReference type="Proteomes" id="UP000238882">
    <property type="component" value="Unassembled WGS sequence"/>
</dbReference>
<dbReference type="OrthoDB" id="9758751at2"/>
<reference evidence="3 4" key="1">
    <citation type="submission" date="2016-12" db="EMBL/GenBank/DDBJ databases">
        <title>Trade-off between light-utilization and light-protection in marine flavobacteria.</title>
        <authorList>
            <person name="Kumagai Y."/>
            <person name="Yoshizawa S."/>
            <person name="Kogure K."/>
            <person name="Iwasaki W."/>
        </authorList>
    </citation>
    <scope>NUCLEOTIDE SEQUENCE [LARGE SCALE GENOMIC DNA]</scope>
    <source>
        <strain evidence="3 4">NBRC 108759</strain>
    </source>
</reference>
<name>A0A2S7WM95_9FLAO</name>
<dbReference type="InterPro" id="IPR027417">
    <property type="entry name" value="P-loop_NTPase"/>
</dbReference>
<comment type="caution">
    <text evidence="3">The sequence shown here is derived from an EMBL/GenBank/DDBJ whole genome shotgun (WGS) entry which is preliminary data.</text>
</comment>
<feature type="compositionally biased region" description="Basic residues" evidence="1">
    <location>
        <begin position="479"/>
        <end position="491"/>
    </location>
</feature>
<dbReference type="SUPFAM" id="SSF52540">
    <property type="entry name" value="P-loop containing nucleoside triphosphate hydrolases"/>
    <property type="match status" value="1"/>
</dbReference>
<gene>
    <name evidence="3" type="ORF">BTO18_04155</name>
</gene>
<dbReference type="PANTHER" id="PTHR30121:SF6">
    <property type="entry name" value="SLR6007 PROTEIN"/>
    <property type="match status" value="1"/>
</dbReference>
<dbReference type="InterPro" id="IPR051162">
    <property type="entry name" value="T4SS_component"/>
</dbReference>
<feature type="compositionally biased region" description="Basic and acidic residues" evidence="1">
    <location>
        <begin position="463"/>
        <end position="478"/>
    </location>
</feature>
<dbReference type="AlphaFoldDB" id="A0A2S7WM95"/>
<accession>A0A2S7WM95</accession>
<protein>
    <submittedName>
        <fullName evidence="3">ATPase</fullName>
    </submittedName>
</protein>
<keyword evidence="4" id="KW-1185">Reference proteome</keyword>
<dbReference type="CDD" id="cd01983">
    <property type="entry name" value="SIMIBI"/>
    <property type="match status" value="1"/>
</dbReference>
<sequence>MSQQQEFFNYINDGYKTKGDFLALGAAMLGEETITNALVKVPLKTLNRHGLIAGATGTGKTKTLQVLAENLSEKGVPVLLMDIKGDLSGLAQPSPGHPKIDERHQKIGFPFEAKKFPIEVLTLSEQDGTRLRATISEFGPVLLSRILDLSETQAGIVAIIFKYCDDNKLPLLDIKDFKKVLQFVTNEGKAEISAEYGRISTASTGTILRKIVEIEQQGGDLFFGEKSFDVEDLTRIDENGRGIISVLRLTDIQDKPKLFSTFMLQLLAEVYETFPEQGDSGRPELIIFIDEAHLVFEEASKALLNQIESIVKLIRSKGIGLYFVTQNPKDVPEDILAQLGLKIQHALRAFTAKDRKAIKLAAENYPDSEYYDTKDVLTQLGIGEAFVSVLNEKGIPTPLARTMLRAPMSRMDVLTDKELKQVINNSRLYYKYNEQLDRDSAYELLNKKIDAINKAEQKAIEDAEKQKEKERLAKERAKQKAKQSRSSSRRSTRQDPLVKVLTSATFIRAVFGILKKVIK</sequence>
<proteinExistence type="predicted"/>
<dbReference type="EMBL" id="MSCN01000001">
    <property type="protein sequence ID" value="PQJ78432.1"/>
    <property type="molecule type" value="Genomic_DNA"/>
</dbReference>
<feature type="region of interest" description="Disordered" evidence="1">
    <location>
        <begin position="463"/>
        <end position="495"/>
    </location>
</feature>
<dbReference type="PANTHER" id="PTHR30121">
    <property type="entry name" value="UNCHARACTERIZED PROTEIN YJGR-RELATED"/>
    <property type="match status" value="1"/>
</dbReference>
<dbReference type="RefSeq" id="WP_105015019.1">
    <property type="nucleotide sequence ID" value="NZ_MSCN01000001.1"/>
</dbReference>
<organism evidence="3 4">
    <name type="scientific">Polaribacter porphyrae</name>
    <dbReference type="NCBI Taxonomy" id="1137780"/>
    <lineage>
        <taxon>Bacteria</taxon>
        <taxon>Pseudomonadati</taxon>
        <taxon>Bacteroidota</taxon>
        <taxon>Flavobacteriia</taxon>
        <taxon>Flavobacteriales</taxon>
        <taxon>Flavobacteriaceae</taxon>
    </lineage>
</organism>
<dbReference type="Gene3D" id="3.40.50.300">
    <property type="entry name" value="P-loop containing nucleotide triphosphate hydrolases"/>
    <property type="match status" value="2"/>
</dbReference>
<dbReference type="Pfam" id="PF05872">
    <property type="entry name" value="HerA_C"/>
    <property type="match status" value="1"/>
</dbReference>